<evidence type="ECO:0000256" key="8">
    <source>
        <dbReference type="ARBA" id="ARBA00023136"/>
    </source>
</evidence>
<evidence type="ECO:0000256" key="6">
    <source>
        <dbReference type="ARBA" id="ARBA00022989"/>
    </source>
</evidence>
<keyword evidence="5 16" id="KW-0812">Transmembrane</keyword>
<evidence type="ECO:0000256" key="9">
    <source>
        <dbReference type="ARBA" id="ARBA00023170"/>
    </source>
</evidence>
<comment type="caution">
    <text evidence="19">The sequence shown here is derived from an EMBL/GenBank/DDBJ whole genome shotgun (WGS) entry which is preliminary data.</text>
</comment>
<feature type="disulfide bond" evidence="15">
    <location>
        <begin position="320"/>
        <end position="378"/>
    </location>
</feature>
<dbReference type="GO" id="GO:0005886">
    <property type="term" value="C:plasma membrane"/>
    <property type="evidence" value="ECO:0007669"/>
    <property type="project" value="UniProtKB-SubCell"/>
</dbReference>
<keyword evidence="12" id="KW-0407">Ion channel</keyword>
<comment type="subcellular location">
    <subcellularLocation>
        <location evidence="1">Cell membrane</location>
        <topology evidence="1">Multi-pass membrane protein</topology>
    </subcellularLocation>
</comment>
<evidence type="ECO:0000256" key="15">
    <source>
        <dbReference type="PIRSR" id="PIRSR601508-3"/>
    </source>
</evidence>
<feature type="transmembrane region" description="Helical" evidence="16">
    <location>
        <begin position="97"/>
        <end position="116"/>
    </location>
</feature>
<gene>
    <name evidence="19" type="ORF">HPB51_005700</name>
</gene>
<evidence type="ECO:0000256" key="7">
    <source>
        <dbReference type="ARBA" id="ARBA00023065"/>
    </source>
</evidence>
<feature type="binding site" evidence="13">
    <location>
        <position position="58"/>
    </location>
    <ligand>
        <name>L-glutamate</name>
        <dbReference type="ChEBI" id="CHEBI:29985"/>
    </ligand>
</feature>
<feature type="binding site" evidence="13">
    <location>
        <position position="53"/>
    </location>
    <ligand>
        <name>L-glutamate</name>
        <dbReference type="ChEBI" id="CHEBI:29985"/>
    </ligand>
</feature>
<evidence type="ECO:0000256" key="14">
    <source>
        <dbReference type="PIRSR" id="PIRSR601508-2"/>
    </source>
</evidence>
<dbReference type="Proteomes" id="UP000821866">
    <property type="component" value="Chromosome 11"/>
</dbReference>
<dbReference type="Gene3D" id="1.10.287.70">
    <property type="match status" value="1"/>
</dbReference>
<keyword evidence="9" id="KW-0675">Receptor</keyword>
<dbReference type="GO" id="GO:0038023">
    <property type="term" value="F:signaling receptor activity"/>
    <property type="evidence" value="ECO:0007669"/>
    <property type="project" value="InterPro"/>
</dbReference>
<keyword evidence="15" id="KW-1015">Disulfide bond</keyword>
<keyword evidence="8 16" id="KW-0472">Membrane</keyword>
<dbReference type="Pfam" id="PF10613">
    <property type="entry name" value="Lig_chan-Glu_bd"/>
    <property type="match status" value="1"/>
</dbReference>
<feature type="binding site" evidence="13">
    <location>
        <position position="51"/>
    </location>
    <ligand>
        <name>L-glutamate</name>
        <dbReference type="ChEBI" id="CHEBI:29985"/>
    </ligand>
</feature>
<feature type="binding site" evidence="13">
    <location>
        <position position="224"/>
    </location>
    <ligand>
        <name>L-glutamate</name>
        <dbReference type="ChEBI" id="CHEBI:29985"/>
    </ligand>
</feature>
<dbReference type="GO" id="GO:0015276">
    <property type="term" value="F:ligand-gated monoatomic ion channel activity"/>
    <property type="evidence" value="ECO:0007669"/>
    <property type="project" value="InterPro"/>
</dbReference>
<dbReference type="FunFam" id="1.10.287.70:FF:000080">
    <property type="entry name" value="Glutamate receptor ionotropic, kainate"/>
    <property type="match status" value="1"/>
</dbReference>
<reference evidence="19" key="1">
    <citation type="journal article" date="2020" name="Cell">
        <title>Large-Scale Comparative Analyses of Tick Genomes Elucidate Their Genetic Diversity and Vector Capacities.</title>
        <authorList>
            <consortium name="Tick Genome and Microbiome Consortium (TIGMIC)"/>
            <person name="Jia N."/>
            <person name="Wang J."/>
            <person name="Shi W."/>
            <person name="Du L."/>
            <person name="Sun Y."/>
            <person name="Zhan W."/>
            <person name="Jiang J.F."/>
            <person name="Wang Q."/>
            <person name="Zhang B."/>
            <person name="Ji P."/>
            <person name="Bell-Sakyi L."/>
            <person name="Cui X.M."/>
            <person name="Yuan T.T."/>
            <person name="Jiang B.G."/>
            <person name="Yang W.F."/>
            <person name="Lam T.T."/>
            <person name="Chang Q.C."/>
            <person name="Ding S.J."/>
            <person name="Wang X.J."/>
            <person name="Zhu J.G."/>
            <person name="Ruan X.D."/>
            <person name="Zhao L."/>
            <person name="Wei J.T."/>
            <person name="Ye R.Z."/>
            <person name="Que T.C."/>
            <person name="Du C.H."/>
            <person name="Zhou Y.H."/>
            <person name="Cheng J.X."/>
            <person name="Dai P.F."/>
            <person name="Guo W.B."/>
            <person name="Han X.H."/>
            <person name="Huang E.J."/>
            <person name="Li L.F."/>
            <person name="Wei W."/>
            <person name="Gao Y.C."/>
            <person name="Liu J.Z."/>
            <person name="Shao H.Z."/>
            <person name="Wang X."/>
            <person name="Wang C.C."/>
            <person name="Yang T.C."/>
            <person name="Huo Q.B."/>
            <person name="Li W."/>
            <person name="Chen H.Y."/>
            <person name="Chen S.E."/>
            <person name="Zhou L.G."/>
            <person name="Ni X.B."/>
            <person name="Tian J.H."/>
            <person name="Sheng Y."/>
            <person name="Liu T."/>
            <person name="Pan Y.S."/>
            <person name="Xia L.Y."/>
            <person name="Li J."/>
            <person name="Zhao F."/>
            <person name="Cao W.C."/>
        </authorList>
    </citation>
    <scope>NUCLEOTIDE SEQUENCE</scope>
    <source>
        <strain evidence="19">Rmic-2018</strain>
    </source>
</reference>
<dbReference type="EMBL" id="JABSTU010000003">
    <property type="protein sequence ID" value="KAH8035465.1"/>
    <property type="molecule type" value="Genomic_DNA"/>
</dbReference>
<feature type="binding site" evidence="13">
    <location>
        <position position="308"/>
    </location>
    <ligand>
        <name>L-glutamate</name>
        <dbReference type="ChEBI" id="CHEBI:29985"/>
    </ligand>
</feature>
<proteinExistence type="inferred from homology"/>
<keyword evidence="7" id="KW-0406">Ion transport</keyword>
<keyword evidence="3" id="KW-0813">Transport</keyword>
<keyword evidence="20" id="KW-1185">Reference proteome</keyword>
<evidence type="ECO:0000256" key="11">
    <source>
        <dbReference type="ARBA" id="ARBA00023286"/>
    </source>
</evidence>
<sequence>MLDEIKKILNFEYSIYEAPDNTFGSLNNYTKEWNGMIRELIDKNADIALGPLSVTAERELVVDFTVPYYDMVGISILMKRPAVKSSLFKFLTVLEESVWGCILAAYFFTSFLMYVFDRLSPYSYRNNKEKYADDEDKRDFSLKECLWFCMTSLTPQGGGEAPRNLSGRLVAATWWLFGFIIIASYTANLAAFLTVSRLETPIESLDDLSKQYRIKYAPQNGTATMTYFERMAGIENKFYDIWKNMSLDDSLSDEDRAKLAVWDYPVSDKYTKMWWAMTETGLLSSFEEGLKKVKESKGSQEGFAFLADAMRVQYATMTDCDLVSIGREFSKMPLALGVQRNSPLKDMLSSAIIKLLREGRLEDLKDIWWNKNPARQNCDDKDRQSDAIGIRNIGGVFIVIGIGVVGAVITLGIEFWWFGNRKAGTKVVTVKEHSGKDSTKRPMKY</sequence>
<accession>A0A9J6ELZ5</accession>
<dbReference type="PRINTS" id="PR00177">
    <property type="entry name" value="NMDARECEPTOR"/>
</dbReference>
<feature type="transmembrane region" description="Helical" evidence="16">
    <location>
        <begin position="393"/>
        <end position="418"/>
    </location>
</feature>
<feature type="transmembrane region" description="Helical" evidence="16">
    <location>
        <begin position="172"/>
        <end position="195"/>
    </location>
</feature>
<protein>
    <submittedName>
        <fullName evidence="19">Uncharacterized protein</fullName>
    </submittedName>
</protein>
<feature type="site" description="Interaction with the cone snail toxin Con-ikot-ikot" evidence="14">
    <location>
        <position position="354"/>
    </location>
</feature>
<keyword evidence="10" id="KW-0325">Glycoprotein</keyword>
<dbReference type="PANTHER" id="PTHR18966">
    <property type="entry name" value="IONOTROPIC GLUTAMATE RECEPTOR"/>
    <property type="match status" value="1"/>
</dbReference>
<dbReference type="InterPro" id="IPR001508">
    <property type="entry name" value="Iono_Glu_rcpt_met"/>
</dbReference>
<comment type="similarity">
    <text evidence="2">Belongs to the glutamate-gated ion channel (TC 1.A.10.1) family.</text>
</comment>
<dbReference type="VEuPathDB" id="VectorBase:LOC119181681"/>
<evidence type="ECO:0000256" key="3">
    <source>
        <dbReference type="ARBA" id="ARBA00022448"/>
    </source>
</evidence>
<dbReference type="InterPro" id="IPR019594">
    <property type="entry name" value="Glu/Gly-bd"/>
</dbReference>
<evidence type="ECO:0000256" key="13">
    <source>
        <dbReference type="PIRSR" id="PIRSR601508-1"/>
    </source>
</evidence>
<dbReference type="InterPro" id="IPR015683">
    <property type="entry name" value="Ionotropic_Glu_rcpt"/>
</dbReference>
<evidence type="ECO:0000313" key="20">
    <source>
        <dbReference type="Proteomes" id="UP000821866"/>
    </source>
</evidence>
<name>A0A9J6ELZ5_RHIMP</name>
<dbReference type="CDD" id="cd13717">
    <property type="entry name" value="PBP2_iGluR_putative"/>
    <property type="match status" value="1"/>
</dbReference>
<evidence type="ECO:0000313" key="19">
    <source>
        <dbReference type="EMBL" id="KAH8035465.1"/>
    </source>
</evidence>
<reference evidence="19" key="2">
    <citation type="submission" date="2021-09" db="EMBL/GenBank/DDBJ databases">
        <authorList>
            <person name="Jia N."/>
            <person name="Wang J."/>
            <person name="Shi W."/>
            <person name="Du L."/>
            <person name="Sun Y."/>
            <person name="Zhan W."/>
            <person name="Jiang J."/>
            <person name="Wang Q."/>
            <person name="Zhang B."/>
            <person name="Ji P."/>
            <person name="Sakyi L.B."/>
            <person name="Cui X."/>
            <person name="Yuan T."/>
            <person name="Jiang B."/>
            <person name="Yang W."/>
            <person name="Lam T.T.-Y."/>
            <person name="Chang Q."/>
            <person name="Ding S."/>
            <person name="Wang X."/>
            <person name="Zhu J."/>
            <person name="Ruan X."/>
            <person name="Zhao L."/>
            <person name="Wei J."/>
            <person name="Que T."/>
            <person name="Du C."/>
            <person name="Cheng J."/>
            <person name="Dai P."/>
            <person name="Han X."/>
            <person name="Huang E."/>
            <person name="Gao Y."/>
            <person name="Liu J."/>
            <person name="Shao H."/>
            <person name="Ye R."/>
            <person name="Li L."/>
            <person name="Wei W."/>
            <person name="Wang X."/>
            <person name="Wang C."/>
            <person name="Huo Q."/>
            <person name="Li W."/>
            <person name="Guo W."/>
            <person name="Chen H."/>
            <person name="Chen S."/>
            <person name="Zhou L."/>
            <person name="Zhou L."/>
            <person name="Ni X."/>
            <person name="Tian J."/>
            <person name="Zhou Y."/>
            <person name="Sheng Y."/>
            <person name="Liu T."/>
            <person name="Pan Y."/>
            <person name="Xia L."/>
            <person name="Li J."/>
            <person name="Zhao F."/>
            <person name="Cao W."/>
        </authorList>
    </citation>
    <scope>NUCLEOTIDE SEQUENCE</scope>
    <source>
        <strain evidence="19">Rmic-2018</strain>
        <tissue evidence="19">Larvae</tissue>
    </source>
</reference>
<evidence type="ECO:0000256" key="16">
    <source>
        <dbReference type="SAM" id="Phobius"/>
    </source>
</evidence>
<evidence type="ECO:0000259" key="17">
    <source>
        <dbReference type="SMART" id="SM00079"/>
    </source>
</evidence>
<dbReference type="AlphaFoldDB" id="A0A9J6ELZ5"/>
<feature type="site" description="Crucial to convey clamshell closure to channel opening" evidence="14">
    <location>
        <position position="202"/>
    </location>
</feature>
<evidence type="ECO:0000256" key="4">
    <source>
        <dbReference type="ARBA" id="ARBA00022475"/>
    </source>
</evidence>
<dbReference type="SMART" id="SM00079">
    <property type="entry name" value="PBPe"/>
    <property type="match status" value="1"/>
</dbReference>
<keyword evidence="4" id="KW-1003">Cell membrane</keyword>
<dbReference type="Pfam" id="PF00060">
    <property type="entry name" value="Lig_chan"/>
    <property type="match status" value="1"/>
</dbReference>
<evidence type="ECO:0000256" key="10">
    <source>
        <dbReference type="ARBA" id="ARBA00023180"/>
    </source>
</evidence>
<evidence type="ECO:0000256" key="2">
    <source>
        <dbReference type="ARBA" id="ARBA00008685"/>
    </source>
</evidence>
<keyword evidence="6 16" id="KW-1133">Transmembrane helix</keyword>
<feature type="domain" description="Ionotropic glutamate receptor L-glutamate and glycine-binding" evidence="18">
    <location>
        <begin position="1"/>
        <end position="42"/>
    </location>
</feature>
<keyword evidence="11" id="KW-1071">Ligand-gated ion channel</keyword>
<organism evidence="19 20">
    <name type="scientific">Rhipicephalus microplus</name>
    <name type="common">Cattle tick</name>
    <name type="synonym">Boophilus microplus</name>
    <dbReference type="NCBI Taxonomy" id="6941"/>
    <lineage>
        <taxon>Eukaryota</taxon>
        <taxon>Metazoa</taxon>
        <taxon>Ecdysozoa</taxon>
        <taxon>Arthropoda</taxon>
        <taxon>Chelicerata</taxon>
        <taxon>Arachnida</taxon>
        <taxon>Acari</taxon>
        <taxon>Parasitiformes</taxon>
        <taxon>Ixodida</taxon>
        <taxon>Ixodoidea</taxon>
        <taxon>Ixodidae</taxon>
        <taxon>Rhipicephalinae</taxon>
        <taxon>Rhipicephalus</taxon>
        <taxon>Boophilus</taxon>
    </lineage>
</organism>
<dbReference type="SUPFAM" id="SSF53850">
    <property type="entry name" value="Periplasmic binding protein-like II"/>
    <property type="match status" value="1"/>
</dbReference>
<evidence type="ECO:0000256" key="1">
    <source>
        <dbReference type="ARBA" id="ARBA00004651"/>
    </source>
</evidence>
<evidence type="ECO:0000256" key="12">
    <source>
        <dbReference type="ARBA" id="ARBA00023303"/>
    </source>
</evidence>
<dbReference type="InterPro" id="IPR001320">
    <property type="entry name" value="Iontro_rcpt_C"/>
</dbReference>
<evidence type="ECO:0000256" key="5">
    <source>
        <dbReference type="ARBA" id="ARBA00022692"/>
    </source>
</evidence>
<dbReference type="Gene3D" id="3.40.190.10">
    <property type="entry name" value="Periplasmic binding protein-like II"/>
    <property type="match status" value="2"/>
</dbReference>
<feature type="domain" description="Ionotropic glutamate receptor C-terminal" evidence="17">
    <location>
        <begin position="1"/>
        <end position="371"/>
    </location>
</feature>
<evidence type="ECO:0000259" key="18">
    <source>
        <dbReference type="SMART" id="SM00918"/>
    </source>
</evidence>
<dbReference type="SUPFAM" id="SSF81324">
    <property type="entry name" value="Voltage-gated potassium channels"/>
    <property type="match status" value="1"/>
</dbReference>
<dbReference type="SMART" id="SM00918">
    <property type="entry name" value="Lig_chan-Glu_bd"/>
    <property type="match status" value="1"/>
</dbReference>